<dbReference type="AlphaFoldDB" id="A0A176S235"/>
<protein>
    <submittedName>
        <fullName evidence="1">Uncharacterized protein</fullName>
    </submittedName>
</protein>
<dbReference type="EMBL" id="LUTY01001159">
    <property type="protein sequence ID" value="OAD22113.1"/>
    <property type="molecule type" value="Genomic_DNA"/>
</dbReference>
<proteinExistence type="predicted"/>
<keyword evidence="2" id="KW-1185">Reference proteome</keyword>
<accession>A0A176S235</accession>
<evidence type="ECO:0000313" key="1">
    <source>
        <dbReference type="EMBL" id="OAD22113.1"/>
    </source>
</evidence>
<comment type="caution">
    <text evidence="1">The sequence shown here is derived from an EMBL/GenBank/DDBJ whole genome shotgun (WGS) entry which is preliminary data.</text>
</comment>
<reference evidence="1 2" key="1">
    <citation type="submission" date="2016-05" db="EMBL/GenBank/DDBJ databases">
        <title>Single-cell genome of chain-forming Candidatus Thiomargarita nelsonii and comparison to other large sulfur-oxidizing bacteria.</title>
        <authorList>
            <person name="Winkel M."/>
            <person name="Salman V."/>
            <person name="Woyke T."/>
            <person name="Schulz-Vogt H."/>
            <person name="Richter M."/>
            <person name="Flood B."/>
            <person name="Bailey J."/>
            <person name="Amann R."/>
            <person name="Mussmann M."/>
        </authorList>
    </citation>
    <scope>NUCLEOTIDE SEQUENCE [LARGE SCALE GENOMIC DNA]</scope>
    <source>
        <strain evidence="1 2">THI036</strain>
    </source>
</reference>
<sequence length="67" mass="7290">MPPILPILRVKAPTKKILRSLRSLLKNWFGPIPTVNNVFSMLAAICRAKPRMALAGAQVNFSTSSGV</sequence>
<name>A0A176S235_9GAMM</name>
<organism evidence="1 2">
    <name type="scientific">Candidatus Thiomargarita nelsonii</name>
    <dbReference type="NCBI Taxonomy" id="1003181"/>
    <lineage>
        <taxon>Bacteria</taxon>
        <taxon>Pseudomonadati</taxon>
        <taxon>Pseudomonadota</taxon>
        <taxon>Gammaproteobacteria</taxon>
        <taxon>Thiotrichales</taxon>
        <taxon>Thiotrichaceae</taxon>
        <taxon>Thiomargarita</taxon>
    </lineage>
</organism>
<dbReference type="Proteomes" id="UP000076962">
    <property type="component" value="Unassembled WGS sequence"/>
</dbReference>
<gene>
    <name evidence="1" type="ORF">THIOM_002097</name>
</gene>
<evidence type="ECO:0000313" key="2">
    <source>
        <dbReference type="Proteomes" id="UP000076962"/>
    </source>
</evidence>